<evidence type="ECO:0000256" key="1">
    <source>
        <dbReference type="SAM" id="MobiDB-lite"/>
    </source>
</evidence>
<feature type="compositionally biased region" description="Low complexity" evidence="1">
    <location>
        <begin position="726"/>
        <end position="735"/>
    </location>
</feature>
<feature type="region of interest" description="Disordered" evidence="1">
    <location>
        <begin position="356"/>
        <end position="375"/>
    </location>
</feature>
<feature type="compositionally biased region" description="Acidic residues" evidence="1">
    <location>
        <begin position="429"/>
        <end position="439"/>
    </location>
</feature>
<comment type="caution">
    <text evidence="2">The sequence shown here is derived from an EMBL/GenBank/DDBJ whole genome shotgun (WGS) entry which is preliminary data.</text>
</comment>
<protein>
    <submittedName>
        <fullName evidence="2">Uncharacterized protein</fullName>
    </submittedName>
</protein>
<dbReference type="AlphaFoldDB" id="A0A640KKJ3"/>
<dbReference type="VEuPathDB" id="TriTrypDB:LtaPh_2621500"/>
<sequence>MLTSDRTLAMTDLTKRQWRALAQASPFYLAGEAGVGGLASERLLDRREGLTESEPADASLSSSEEFVQYVVPRVAKVFPDELQAYEQCNGCGRQPDHSKGDGLCCASAPSASEAVDALLMYLFDCTTSALSQGSSVEQTRACASACFSSLITPLSRREQQLLGLYHRKQEQYIYVLSTQRQLLAASQLAVQTLQGVSGPMLTYTQGGASASRRGGEENLTVSTRNSAVFLGNQNLSSRPPPSHATVSGDGTCFSAVQVALSSRAPAASSASSCDVSRAFGREQATLPYERHPQEMPAAEALPVNGSSVAGTRGGSRFCDAPTAPASLLAAMSRCAGCHEVGGDLLLCPQCEEVRHEACGGPHPPEPSKTDKKMPTMSVCKRCAKELNLSSSSSSLRSTTSSSERAELDEYFNSDDESSSLSGFIVNTSDDEVEDDDQSVDDSCGSDGDSAKGNGRCERQQKKHQSKSASSPSRKGQHINKDRKRRCSAGDTQAASERSSASSASSGSSSRIWSRSASLDRALATAAKRKGKKDGLATKADAGDDEGESGAAAPRSEGREGQRCKRHRVRYEDEEGGRRRYKRKRSAADASDTSSLTSSTSSCSWSLPVKKMRALRSSKEKVSSQNQGSTQVPPSPPRQEGSRRMPTRGGKEGMTHSPVDCGSVELLSAQPRRGAMLEDEEELRTLGIASCSASGTPLQQRPSSSKRRQGDAANRHAGCGSFTNVASSSSSSDDRN</sequence>
<feature type="compositionally biased region" description="Polar residues" evidence="1">
    <location>
        <begin position="622"/>
        <end position="631"/>
    </location>
</feature>
<dbReference type="EMBL" id="BLBS01000035">
    <property type="protein sequence ID" value="GET89565.1"/>
    <property type="molecule type" value="Genomic_DNA"/>
</dbReference>
<gene>
    <name evidence="2" type="ORF">LtaPh_2621500</name>
</gene>
<feature type="compositionally biased region" description="Basic residues" evidence="1">
    <location>
        <begin position="474"/>
        <end position="486"/>
    </location>
</feature>
<dbReference type="OrthoDB" id="267434at2759"/>
<evidence type="ECO:0000313" key="2">
    <source>
        <dbReference type="EMBL" id="GET89565.1"/>
    </source>
</evidence>
<dbReference type="SUPFAM" id="SSF57903">
    <property type="entry name" value="FYVE/PHD zinc finger"/>
    <property type="match status" value="1"/>
</dbReference>
<organism evidence="2 3">
    <name type="scientific">Leishmania tarentolae</name>
    <name type="common">Sauroleishmania tarentolae</name>
    <dbReference type="NCBI Taxonomy" id="5689"/>
    <lineage>
        <taxon>Eukaryota</taxon>
        <taxon>Discoba</taxon>
        <taxon>Euglenozoa</taxon>
        <taxon>Kinetoplastea</taxon>
        <taxon>Metakinetoplastina</taxon>
        <taxon>Trypanosomatida</taxon>
        <taxon>Trypanosomatidae</taxon>
        <taxon>Leishmaniinae</taxon>
        <taxon>Leishmania</taxon>
        <taxon>lizard Leishmania</taxon>
    </lineage>
</organism>
<feature type="compositionally biased region" description="Low complexity" evidence="1">
    <location>
        <begin position="587"/>
        <end position="606"/>
    </location>
</feature>
<dbReference type="Proteomes" id="UP000419144">
    <property type="component" value="Unassembled WGS sequence"/>
</dbReference>
<feature type="compositionally biased region" description="Polar residues" evidence="1">
    <location>
        <begin position="690"/>
        <end position="702"/>
    </location>
</feature>
<feature type="compositionally biased region" description="Low complexity" evidence="1">
    <location>
        <begin position="493"/>
        <end position="516"/>
    </location>
</feature>
<evidence type="ECO:0000313" key="3">
    <source>
        <dbReference type="Proteomes" id="UP000419144"/>
    </source>
</evidence>
<reference evidence="2" key="1">
    <citation type="submission" date="2019-11" db="EMBL/GenBank/DDBJ databases">
        <title>Leishmania tarentolae CDS.</title>
        <authorList>
            <person name="Goto Y."/>
            <person name="Yamagishi J."/>
        </authorList>
    </citation>
    <scope>NUCLEOTIDE SEQUENCE [LARGE SCALE GENOMIC DNA]</scope>
    <source>
        <strain evidence="2">Parrot Tar II</strain>
    </source>
</reference>
<dbReference type="InterPro" id="IPR011011">
    <property type="entry name" value="Znf_FYVE_PHD"/>
</dbReference>
<feature type="region of interest" description="Disordered" evidence="1">
    <location>
        <begin position="429"/>
        <end position="735"/>
    </location>
</feature>
<name>A0A640KKJ3_LEITA</name>
<accession>A0A640KKJ3</accession>
<keyword evidence="3" id="KW-1185">Reference proteome</keyword>
<proteinExistence type="predicted"/>